<dbReference type="Proteomes" id="UP000799421">
    <property type="component" value="Unassembled WGS sequence"/>
</dbReference>
<gene>
    <name evidence="1" type="ORF">K470DRAFT_294841</name>
</gene>
<dbReference type="AlphaFoldDB" id="A0A6A7BZW8"/>
<reference evidence="1" key="1">
    <citation type="journal article" date="2020" name="Stud. Mycol.">
        <title>101 Dothideomycetes genomes: a test case for predicting lifestyles and emergence of pathogens.</title>
        <authorList>
            <person name="Haridas S."/>
            <person name="Albert R."/>
            <person name="Binder M."/>
            <person name="Bloem J."/>
            <person name="Labutti K."/>
            <person name="Salamov A."/>
            <person name="Andreopoulos B."/>
            <person name="Baker S."/>
            <person name="Barry K."/>
            <person name="Bills G."/>
            <person name="Bluhm B."/>
            <person name="Cannon C."/>
            <person name="Castanera R."/>
            <person name="Culley D."/>
            <person name="Daum C."/>
            <person name="Ezra D."/>
            <person name="Gonzalez J."/>
            <person name="Henrissat B."/>
            <person name="Kuo A."/>
            <person name="Liang C."/>
            <person name="Lipzen A."/>
            <person name="Lutzoni F."/>
            <person name="Magnuson J."/>
            <person name="Mondo S."/>
            <person name="Nolan M."/>
            <person name="Ohm R."/>
            <person name="Pangilinan J."/>
            <person name="Park H.-J."/>
            <person name="Ramirez L."/>
            <person name="Alfaro M."/>
            <person name="Sun H."/>
            <person name="Tritt A."/>
            <person name="Yoshinaga Y."/>
            <person name="Zwiers L.-H."/>
            <person name="Turgeon B."/>
            <person name="Goodwin S."/>
            <person name="Spatafora J."/>
            <person name="Crous P."/>
            <person name="Grigoriev I."/>
        </authorList>
    </citation>
    <scope>NUCLEOTIDE SEQUENCE</scope>
    <source>
        <strain evidence="1">CBS 480.64</strain>
    </source>
</reference>
<accession>A0A6A7BZW8</accession>
<sequence length="199" mass="22505">MNGPVRDIFSLTRTQYFLPNATTMSSSPIQASSGMDTRMLMTAFSLTLTYHETLRNDLTALNETPPNKTDLRSRISSNHTAINLCASLRSSRPRMGSHALVMRSYFTLGLIHRFLNQSLNAVTYLERALSHSGTIYPIYKAILHHLIHAYVATNKAPKVVGLTTASSTNFGSGMGPSRTVPRCWRLLWRRGKFFRRWRI</sequence>
<proteinExistence type="predicted"/>
<protein>
    <submittedName>
        <fullName evidence="1">Uncharacterized protein</fullName>
    </submittedName>
</protein>
<organism evidence="1 2">
    <name type="scientific">Piedraia hortae CBS 480.64</name>
    <dbReference type="NCBI Taxonomy" id="1314780"/>
    <lineage>
        <taxon>Eukaryota</taxon>
        <taxon>Fungi</taxon>
        <taxon>Dikarya</taxon>
        <taxon>Ascomycota</taxon>
        <taxon>Pezizomycotina</taxon>
        <taxon>Dothideomycetes</taxon>
        <taxon>Dothideomycetidae</taxon>
        <taxon>Capnodiales</taxon>
        <taxon>Piedraiaceae</taxon>
        <taxon>Piedraia</taxon>
    </lineage>
</organism>
<dbReference type="EMBL" id="MU005980">
    <property type="protein sequence ID" value="KAF2860517.1"/>
    <property type="molecule type" value="Genomic_DNA"/>
</dbReference>
<evidence type="ECO:0000313" key="2">
    <source>
        <dbReference type="Proteomes" id="UP000799421"/>
    </source>
</evidence>
<keyword evidence="2" id="KW-1185">Reference proteome</keyword>
<evidence type="ECO:0000313" key="1">
    <source>
        <dbReference type="EMBL" id="KAF2860517.1"/>
    </source>
</evidence>
<name>A0A6A7BZW8_9PEZI</name>